<dbReference type="EMBL" id="JACCBX010000001">
    <property type="protein sequence ID" value="NYE03822.1"/>
    <property type="molecule type" value="Genomic_DNA"/>
</dbReference>
<comment type="caution">
    <text evidence="1">The sequence shown here is derived from an EMBL/GenBank/DDBJ whole genome shotgun (WGS) entry which is preliminary data.</text>
</comment>
<dbReference type="AlphaFoldDB" id="A0A852T543"/>
<organism evidence="1 2">
    <name type="scientific">Neobacillus niacini</name>
    <dbReference type="NCBI Taxonomy" id="86668"/>
    <lineage>
        <taxon>Bacteria</taxon>
        <taxon>Bacillati</taxon>
        <taxon>Bacillota</taxon>
        <taxon>Bacilli</taxon>
        <taxon>Bacillales</taxon>
        <taxon>Bacillaceae</taxon>
        <taxon>Neobacillus</taxon>
    </lineage>
</organism>
<evidence type="ECO:0000313" key="2">
    <source>
        <dbReference type="Proteomes" id="UP000548423"/>
    </source>
</evidence>
<sequence length="75" mass="8234">MDKKNSNTNSIDLAGRIFETSDYQKNDVISTGLATTHEQATDAYTEGEIGGVIEDVDDDLNAKDLPIAQKPYRNT</sequence>
<accession>A0A852T543</accession>
<evidence type="ECO:0000313" key="1">
    <source>
        <dbReference type="EMBL" id="NYE03822.1"/>
    </source>
</evidence>
<dbReference type="InterPro" id="IPR025100">
    <property type="entry name" value="DUF4025"/>
</dbReference>
<dbReference type="Proteomes" id="UP000548423">
    <property type="component" value="Unassembled WGS sequence"/>
</dbReference>
<gene>
    <name evidence="1" type="ORF">F4694_000541</name>
</gene>
<dbReference type="Pfam" id="PF13217">
    <property type="entry name" value="DUF4025"/>
    <property type="match status" value="1"/>
</dbReference>
<name>A0A852T543_9BACI</name>
<protein>
    <submittedName>
        <fullName evidence="1">Hydroxymethylglutaryl-CoA reductase</fullName>
    </submittedName>
</protein>
<reference evidence="2" key="2">
    <citation type="submission" date="2020-08" db="EMBL/GenBank/DDBJ databases">
        <title>The Agave Microbiome: Exploring the role of microbial communities in plant adaptations to desert environments.</title>
        <authorList>
            <person name="Partida-Martinez L.P."/>
        </authorList>
    </citation>
    <scope>NUCLEOTIDE SEQUENCE [LARGE SCALE GENOMIC DNA]</scope>
    <source>
        <strain evidence="2">AT2.8</strain>
    </source>
</reference>
<reference evidence="2" key="1">
    <citation type="submission" date="2020-07" db="EMBL/GenBank/DDBJ databases">
        <authorList>
            <person name="Partida-Martinez L."/>
            <person name="Huntemann M."/>
            <person name="Clum A."/>
            <person name="Wang J."/>
            <person name="Palaniappan K."/>
            <person name="Ritter S."/>
            <person name="Chen I.-M."/>
            <person name="Stamatis D."/>
            <person name="Reddy T."/>
            <person name="O'Malley R."/>
            <person name="Daum C."/>
            <person name="Shapiro N."/>
            <person name="Ivanova N."/>
            <person name="Kyrpides N."/>
            <person name="Woyke T."/>
        </authorList>
    </citation>
    <scope>NUCLEOTIDE SEQUENCE [LARGE SCALE GENOMIC DNA]</scope>
    <source>
        <strain evidence="2">AT2.8</strain>
    </source>
</reference>
<proteinExistence type="predicted"/>